<feature type="compositionally biased region" description="Basic and acidic residues" evidence="1">
    <location>
        <begin position="71"/>
        <end position="87"/>
    </location>
</feature>
<evidence type="ECO:0000313" key="4">
    <source>
        <dbReference type="Proteomes" id="UP001165168"/>
    </source>
</evidence>
<protein>
    <recommendedName>
        <fullName evidence="5">DUF308 domain-containing protein</fullName>
    </recommendedName>
</protein>
<comment type="caution">
    <text evidence="3">The sequence shown here is derived from an EMBL/GenBank/DDBJ whole genome shotgun (WGS) entry which is preliminary data.</text>
</comment>
<organism evidence="3 4">
    <name type="scientific">Cellulosimicrobium cellulans</name>
    <name type="common">Arthrobacter luteus</name>
    <dbReference type="NCBI Taxonomy" id="1710"/>
    <lineage>
        <taxon>Bacteria</taxon>
        <taxon>Bacillati</taxon>
        <taxon>Actinomycetota</taxon>
        <taxon>Actinomycetes</taxon>
        <taxon>Micrococcales</taxon>
        <taxon>Promicromonosporaceae</taxon>
        <taxon>Cellulosimicrobium</taxon>
    </lineage>
</organism>
<gene>
    <name evidence="3" type="ORF">Ccel01_34000</name>
</gene>
<evidence type="ECO:0000256" key="2">
    <source>
        <dbReference type="SAM" id="Phobius"/>
    </source>
</evidence>
<accession>A0AAV5P9R0</accession>
<dbReference type="Proteomes" id="UP001165168">
    <property type="component" value="Unassembled WGS sequence"/>
</dbReference>
<name>A0AAV5P9R0_CELCE</name>
<keyword evidence="2" id="KW-1133">Transmembrane helix</keyword>
<feature type="region of interest" description="Disordered" evidence="1">
    <location>
        <begin position="1"/>
        <end position="128"/>
    </location>
</feature>
<keyword evidence="2" id="KW-0472">Membrane</keyword>
<proteinExistence type="predicted"/>
<evidence type="ECO:0000256" key="1">
    <source>
        <dbReference type="SAM" id="MobiDB-lite"/>
    </source>
</evidence>
<dbReference type="EMBL" id="BSTG01000004">
    <property type="protein sequence ID" value="GLY58798.1"/>
    <property type="molecule type" value="Genomic_DNA"/>
</dbReference>
<feature type="transmembrane region" description="Helical" evidence="2">
    <location>
        <begin position="154"/>
        <end position="176"/>
    </location>
</feature>
<feature type="transmembrane region" description="Helical" evidence="2">
    <location>
        <begin position="182"/>
        <end position="200"/>
    </location>
</feature>
<reference evidence="3" key="1">
    <citation type="submission" date="2023-03" db="EMBL/GenBank/DDBJ databases">
        <title>Cellulosimicrobium cellulans NBRC 103059.</title>
        <authorList>
            <person name="Ichikawa N."/>
            <person name="Sato H."/>
            <person name="Tonouchi N."/>
        </authorList>
    </citation>
    <scope>NUCLEOTIDE SEQUENCE</scope>
    <source>
        <strain evidence="3">NBRC 103059</strain>
    </source>
</reference>
<evidence type="ECO:0008006" key="5">
    <source>
        <dbReference type="Google" id="ProtNLM"/>
    </source>
</evidence>
<sequence length="217" mass="22754">MIPMAAPNAQPDSPQPDDVPDPTPDDAAPGADHPAADDGEATAPRDEAPEPALDVDARWAGIVAELADLSELDRSEPGTRPGDDPRAAQDPTAGAPEGAPRSGRDVLGSVPVAPWVRPTGPRDWPTTPEVEDLEEAESHFVPPDPPLVLGRDPLLTMAWALVVGVPILLLVVLVVARPYPVLVAQVGGGAFLVGLAILLWRMPHRREDDDRGPGAVV</sequence>
<evidence type="ECO:0000313" key="3">
    <source>
        <dbReference type="EMBL" id="GLY58798.1"/>
    </source>
</evidence>
<dbReference type="AlphaFoldDB" id="A0AAV5P9R0"/>
<keyword evidence="2" id="KW-0812">Transmembrane</keyword>